<evidence type="ECO:0000259" key="1">
    <source>
        <dbReference type="Pfam" id="PF12973"/>
    </source>
</evidence>
<dbReference type="SUPFAM" id="SSF51182">
    <property type="entry name" value="RmlC-like cupins"/>
    <property type="match status" value="2"/>
</dbReference>
<feature type="domain" description="ChrR-like cupin" evidence="1">
    <location>
        <begin position="9"/>
        <end position="111"/>
    </location>
</feature>
<protein>
    <submittedName>
        <fullName evidence="2">Cupin</fullName>
    </submittedName>
</protein>
<dbReference type="InterPro" id="IPR014710">
    <property type="entry name" value="RmlC-like_jellyroll"/>
</dbReference>
<reference evidence="2" key="2">
    <citation type="journal article" date="2015" name="Genome Announc.">
        <title>Draft Genome Sequence of Filamentous Marine Cyanobacterium Lyngbya confervoides Strain BDU141951.</title>
        <authorList>
            <person name="Chandrababunaidu M.M."/>
            <person name="Sen D."/>
            <person name="Tripathy S."/>
        </authorList>
    </citation>
    <scope>NUCLEOTIDE SEQUENCE</scope>
    <source>
        <strain evidence="2">BDU141951</strain>
    </source>
</reference>
<dbReference type="Gene3D" id="2.60.120.10">
    <property type="entry name" value="Jelly Rolls"/>
    <property type="match status" value="1"/>
</dbReference>
<reference evidence="2" key="1">
    <citation type="submission" date="2014-11" db="EMBL/GenBank/DDBJ databases">
        <authorList>
            <person name="Malar M.C."/>
            <person name="Sen D."/>
            <person name="Tripathy S."/>
        </authorList>
    </citation>
    <scope>NUCLEOTIDE SEQUENCE</scope>
    <source>
        <strain evidence="2">BDU141951</strain>
    </source>
</reference>
<proteinExistence type="predicted"/>
<dbReference type="InterPro" id="IPR025979">
    <property type="entry name" value="ChrR-like_cupin_dom"/>
</dbReference>
<dbReference type="AlphaFoldDB" id="A0A0C1Y686"/>
<organism evidence="2">
    <name type="scientific">Lyngbya confervoides BDU141951</name>
    <dbReference type="NCBI Taxonomy" id="1574623"/>
    <lineage>
        <taxon>Bacteria</taxon>
        <taxon>Bacillati</taxon>
        <taxon>Cyanobacteriota</taxon>
        <taxon>Cyanophyceae</taxon>
        <taxon>Oscillatoriophycideae</taxon>
        <taxon>Oscillatoriales</taxon>
        <taxon>Microcoleaceae</taxon>
        <taxon>Lyngbya</taxon>
    </lineage>
</organism>
<gene>
    <name evidence="2" type="ORF">QQ91_018635</name>
</gene>
<dbReference type="Pfam" id="PF12973">
    <property type="entry name" value="Cupin_7"/>
    <property type="match status" value="2"/>
</dbReference>
<accession>A0A0C1Y686</accession>
<feature type="domain" description="ChrR-like cupin" evidence="1">
    <location>
        <begin position="118"/>
        <end position="217"/>
    </location>
</feature>
<sequence>MKIHADFSQRAVVNSQELPWVESPMPGVQRRMLERVGEEVARATSVVRYAPGSYFSAHTHGGGEEFIVLEGVFSDEHGDFGPGTYVRNPVGSSHTPYSKEGATILVKLWQMDPDDQTQVTLDTRRAQWSPGLVDGLQVLPLHAYGTEQVALVRWAPGTHFQAHRHWGGEEIFVLEGTFADEHGTYPQGCWLRNPHGSIHTPYSDEGCLIYVKTGHLAGQLLTPVAVGGVA</sequence>
<name>A0A0C1Y686_9CYAN</name>
<dbReference type="EMBL" id="JTHE02000003">
    <property type="protein sequence ID" value="NEV69122.1"/>
    <property type="molecule type" value="Genomic_DNA"/>
</dbReference>
<dbReference type="CDD" id="cd20303">
    <property type="entry name" value="cupin_ChrR_1"/>
    <property type="match status" value="2"/>
</dbReference>
<dbReference type="InterPro" id="IPR011051">
    <property type="entry name" value="RmlC_Cupin_sf"/>
</dbReference>
<comment type="caution">
    <text evidence="2">The sequence shown here is derived from an EMBL/GenBank/DDBJ whole genome shotgun (WGS) entry which is preliminary data.</text>
</comment>
<evidence type="ECO:0000313" key="2">
    <source>
        <dbReference type="EMBL" id="NEV69122.1"/>
    </source>
</evidence>
<reference evidence="2" key="3">
    <citation type="submission" date="2020-02" db="EMBL/GenBank/DDBJ databases">
        <authorList>
            <person name="Sarangi A.N."/>
            <person name="Ghosh S."/>
            <person name="Mukherjee M."/>
            <person name="Tripathy S."/>
        </authorList>
    </citation>
    <scope>NUCLEOTIDE SEQUENCE</scope>
    <source>
        <strain evidence="2">BDU141951</strain>
    </source>
</reference>